<feature type="transmembrane region" description="Helical" evidence="10">
    <location>
        <begin position="204"/>
        <end position="227"/>
    </location>
</feature>
<dbReference type="InterPro" id="IPR039495">
    <property type="entry name" value="TAF1A"/>
</dbReference>
<keyword evidence="7" id="KW-0677">Repeat</keyword>
<comment type="subcellular location">
    <subcellularLocation>
        <location evidence="1">Endomembrane system</location>
        <topology evidence="1">Multi-pass membrane protein</topology>
    </subcellularLocation>
</comment>
<accession>A0A914UIT7</accession>
<evidence type="ECO:0000256" key="2">
    <source>
        <dbReference type="ARBA" id="ARBA00007809"/>
    </source>
</evidence>
<evidence type="ECO:0000256" key="4">
    <source>
        <dbReference type="ARBA" id="ARBA00022448"/>
    </source>
</evidence>
<keyword evidence="6 10" id="KW-0812">Transmembrane</keyword>
<comment type="similarity">
    <text evidence="2">Belongs to the SWEET sugar transporter family.</text>
</comment>
<evidence type="ECO:0000256" key="9">
    <source>
        <dbReference type="ARBA" id="ARBA00023136"/>
    </source>
</evidence>
<evidence type="ECO:0000256" key="3">
    <source>
        <dbReference type="ARBA" id="ARBA00021741"/>
    </source>
</evidence>
<dbReference type="GO" id="GO:0016020">
    <property type="term" value="C:membrane"/>
    <property type="evidence" value="ECO:0007669"/>
    <property type="project" value="InterPro"/>
</dbReference>
<dbReference type="Pfam" id="PF14929">
    <property type="entry name" value="TAF1_subA"/>
    <property type="match status" value="1"/>
</dbReference>
<evidence type="ECO:0000256" key="7">
    <source>
        <dbReference type="ARBA" id="ARBA00022737"/>
    </source>
</evidence>
<sequence length="545" mass="62213">MAEAPGKYRLYTEMASNMWASYTSNIVWSLFLTSTAMHAILLIASPLQAVFKWYRRQSSDSDTAVPYLCACVGSLLWVRYAMLIDDQKLVLLQIYACVMQTFYLVTLWLYRRSKRRRLSRVIMLLGSLMAGLYYYVNNIPNTEAVTVMGRIASAAQIAGSLVCPYLIYKAITTKVIDFVPFAPVAFTLLMELHAIIYSLAMDDFYMLVANTVFFLMDGSLLFMFFIYPTQKASTIHEASSSKISQAEILLAEKKRNSYRDNVDTANKSTQQHRVTIQLSFVDVIVWLIAKEEYELAEHAIVNAQQLSFWQTDRQYDCVLRFYKGLLSYMKWKGSSVVNDTWPSASERDALSALTDLTFAVEMLPDGQGLTALQAAVELLIALERDEDVEEMCINFCSRFPYLAHAVACVLRERDLSLEADKILDNAAQQGSEDVSSSDPMWLDWAEKRVRRPHDFGLPDAVLAETCRVLVNFLDYGENATSMRAWRLLCDCLDGISEEFSSVLRTLWSARSDWWPSFHRSFDCRSVEISHLRESVLSRFMAQTDI</sequence>
<dbReference type="GO" id="GO:0000120">
    <property type="term" value="C:RNA polymerase I transcription regulator complex"/>
    <property type="evidence" value="ECO:0007669"/>
    <property type="project" value="InterPro"/>
</dbReference>
<keyword evidence="9 10" id="KW-0472">Membrane</keyword>
<keyword evidence="5" id="KW-0762">Sugar transport</keyword>
<proteinExistence type="inferred from homology"/>
<evidence type="ECO:0000256" key="6">
    <source>
        <dbReference type="ARBA" id="ARBA00022692"/>
    </source>
</evidence>
<evidence type="ECO:0000256" key="10">
    <source>
        <dbReference type="SAM" id="Phobius"/>
    </source>
</evidence>
<dbReference type="GO" id="GO:0006360">
    <property type="term" value="P:transcription by RNA polymerase I"/>
    <property type="evidence" value="ECO:0007669"/>
    <property type="project" value="InterPro"/>
</dbReference>
<evidence type="ECO:0000313" key="12">
    <source>
        <dbReference type="WBParaSite" id="PSAMB.scaffold1036size36860.g10645.t1"/>
    </source>
</evidence>
<dbReference type="Proteomes" id="UP000887566">
    <property type="component" value="Unplaced"/>
</dbReference>
<name>A0A914UIT7_9BILA</name>
<feature type="transmembrane region" description="Helical" evidence="10">
    <location>
        <begin position="148"/>
        <end position="168"/>
    </location>
</feature>
<dbReference type="WBParaSite" id="PSAMB.scaffold1036size36860.g10645.t1">
    <property type="protein sequence ID" value="PSAMB.scaffold1036size36860.g10645.t1"/>
    <property type="gene ID" value="PSAMB.scaffold1036size36860.g10645"/>
</dbReference>
<dbReference type="Gene3D" id="1.20.1280.290">
    <property type="match status" value="2"/>
</dbReference>
<organism evidence="11 12">
    <name type="scientific">Plectus sambesii</name>
    <dbReference type="NCBI Taxonomy" id="2011161"/>
    <lineage>
        <taxon>Eukaryota</taxon>
        <taxon>Metazoa</taxon>
        <taxon>Ecdysozoa</taxon>
        <taxon>Nematoda</taxon>
        <taxon>Chromadorea</taxon>
        <taxon>Plectida</taxon>
        <taxon>Plectina</taxon>
        <taxon>Plectoidea</taxon>
        <taxon>Plectidae</taxon>
        <taxon>Plectus</taxon>
    </lineage>
</organism>
<dbReference type="InterPro" id="IPR004316">
    <property type="entry name" value="SWEET_rpt"/>
</dbReference>
<dbReference type="PANTHER" id="PTHR10791">
    <property type="entry name" value="RAG1-ACTIVATING PROTEIN 1"/>
    <property type="match status" value="1"/>
</dbReference>
<evidence type="ECO:0000256" key="1">
    <source>
        <dbReference type="ARBA" id="ARBA00004127"/>
    </source>
</evidence>
<keyword evidence="8 10" id="KW-1133">Transmembrane helix</keyword>
<dbReference type="AlphaFoldDB" id="A0A914UIT7"/>
<dbReference type="Pfam" id="PF03083">
    <property type="entry name" value="MtN3_slv"/>
    <property type="match status" value="2"/>
</dbReference>
<keyword evidence="11" id="KW-1185">Reference proteome</keyword>
<feature type="transmembrane region" description="Helical" evidence="10">
    <location>
        <begin position="175"/>
        <end position="198"/>
    </location>
</feature>
<keyword evidence="4" id="KW-0813">Transport</keyword>
<dbReference type="GO" id="GO:0012505">
    <property type="term" value="C:endomembrane system"/>
    <property type="evidence" value="ECO:0007669"/>
    <property type="project" value="UniProtKB-SubCell"/>
</dbReference>
<protein>
    <recommendedName>
        <fullName evidence="3">Sugar transporter SWEET1</fullName>
    </recommendedName>
</protein>
<reference evidence="12" key="1">
    <citation type="submission" date="2022-11" db="UniProtKB">
        <authorList>
            <consortium name="WormBaseParasite"/>
        </authorList>
    </citation>
    <scope>IDENTIFICATION</scope>
</reference>
<feature type="transmembrane region" description="Helical" evidence="10">
    <location>
        <begin position="117"/>
        <end position="136"/>
    </location>
</feature>
<feature type="transmembrane region" description="Helical" evidence="10">
    <location>
        <begin position="90"/>
        <end position="110"/>
    </location>
</feature>
<evidence type="ECO:0000256" key="8">
    <source>
        <dbReference type="ARBA" id="ARBA00022989"/>
    </source>
</evidence>
<dbReference type="GO" id="GO:0051119">
    <property type="term" value="F:sugar transmembrane transporter activity"/>
    <property type="evidence" value="ECO:0007669"/>
    <property type="project" value="InterPro"/>
</dbReference>
<evidence type="ECO:0000313" key="11">
    <source>
        <dbReference type="Proteomes" id="UP000887566"/>
    </source>
</evidence>
<feature type="transmembrane region" description="Helical" evidence="10">
    <location>
        <begin position="26"/>
        <end position="44"/>
    </location>
</feature>
<evidence type="ECO:0000256" key="5">
    <source>
        <dbReference type="ARBA" id="ARBA00022597"/>
    </source>
</evidence>
<dbReference type="InterPro" id="IPR047664">
    <property type="entry name" value="SWEET"/>
</dbReference>
<dbReference type="PANTHER" id="PTHR10791:SF233">
    <property type="entry name" value="SUGAR TRANSPORTER SWEET"/>
    <property type="match status" value="1"/>
</dbReference>